<protein>
    <recommendedName>
        <fullName evidence="5">DUF308 domain-containing protein</fullName>
    </recommendedName>
</protein>
<reference evidence="3 4" key="1">
    <citation type="submission" date="2024-06" db="EMBL/GenBank/DDBJ databases">
        <title>Genomic Encyclopedia of Type Strains, Phase IV (KMG-IV): sequencing the most valuable type-strain genomes for metagenomic binning, comparative biology and taxonomic classification.</title>
        <authorList>
            <person name="Goeker M."/>
        </authorList>
    </citation>
    <scope>NUCLEOTIDE SEQUENCE [LARGE SCALE GENOMIC DNA]</scope>
    <source>
        <strain evidence="3 4">DSM 21331</strain>
    </source>
</reference>
<evidence type="ECO:0000256" key="1">
    <source>
        <dbReference type="SAM" id="MobiDB-lite"/>
    </source>
</evidence>
<feature type="transmembrane region" description="Helical" evidence="2">
    <location>
        <begin position="33"/>
        <end position="56"/>
    </location>
</feature>
<organism evidence="3 4">
    <name type="scientific">Methylobacterium goesingense</name>
    <dbReference type="NCBI Taxonomy" id="243690"/>
    <lineage>
        <taxon>Bacteria</taxon>
        <taxon>Pseudomonadati</taxon>
        <taxon>Pseudomonadota</taxon>
        <taxon>Alphaproteobacteria</taxon>
        <taxon>Hyphomicrobiales</taxon>
        <taxon>Methylobacteriaceae</taxon>
        <taxon>Methylobacterium</taxon>
    </lineage>
</organism>
<evidence type="ECO:0000313" key="3">
    <source>
        <dbReference type="EMBL" id="MET3691005.1"/>
    </source>
</evidence>
<keyword evidence="2" id="KW-0472">Membrane</keyword>
<keyword evidence="2" id="KW-1133">Transmembrane helix</keyword>
<keyword evidence="2" id="KW-0812">Transmembrane</keyword>
<name>A0ABV2L2M6_9HYPH</name>
<comment type="caution">
    <text evidence="3">The sequence shown here is derived from an EMBL/GenBank/DDBJ whole genome shotgun (WGS) entry which is preliminary data.</text>
</comment>
<proteinExistence type="predicted"/>
<feature type="region of interest" description="Disordered" evidence="1">
    <location>
        <begin position="118"/>
        <end position="137"/>
    </location>
</feature>
<accession>A0ABV2L2M6</accession>
<sequence length="316" mass="32586">MSIALFALAAVMIVGGIVSVIQGFPFVRLESGLAMTIAGATTASAGAVVLGLAVIARRLGTLARVPREAPRAEALPVEAAESELPPSLRQRPSLAATAAGLGALGGAGLGAAALRSGREPTFFDPAPPPPAPEEAAAAAEPLLPNLLPEEDASAQPAEPRREEPYREVPSQPEADDTEFHEPAPPAHQPEEEMLFGAPAPEAPKPAAEPEPVILRPALVEPEPVAQEPVDEPVAHQPEPEPVAPAPVEAPQAEPEPPAEPERQVVGTYASGGNTYVMFSTGVIEAETPRGRYTFASLDELKAFVEAGGETDARGAA</sequence>
<evidence type="ECO:0008006" key="5">
    <source>
        <dbReference type="Google" id="ProtNLM"/>
    </source>
</evidence>
<feature type="region of interest" description="Disordered" evidence="1">
    <location>
        <begin position="151"/>
        <end position="263"/>
    </location>
</feature>
<evidence type="ECO:0000256" key="2">
    <source>
        <dbReference type="SAM" id="Phobius"/>
    </source>
</evidence>
<keyword evidence="4" id="KW-1185">Reference proteome</keyword>
<gene>
    <name evidence="3" type="ORF">ABID43_000524</name>
</gene>
<dbReference type="RefSeq" id="WP_354465459.1">
    <property type="nucleotide sequence ID" value="NZ_JBEPMM010000001.1"/>
</dbReference>
<dbReference type="Proteomes" id="UP001549145">
    <property type="component" value="Unassembled WGS sequence"/>
</dbReference>
<evidence type="ECO:0000313" key="4">
    <source>
        <dbReference type="Proteomes" id="UP001549145"/>
    </source>
</evidence>
<dbReference type="EMBL" id="JBEPMM010000001">
    <property type="protein sequence ID" value="MET3691005.1"/>
    <property type="molecule type" value="Genomic_DNA"/>
</dbReference>